<accession>A0A182XQH3</accession>
<proteinExistence type="predicted"/>
<dbReference type="Proteomes" id="UP000076407">
    <property type="component" value="Unassembled WGS sequence"/>
</dbReference>
<evidence type="ECO:0000313" key="2">
    <source>
        <dbReference type="Proteomes" id="UP000076407"/>
    </source>
</evidence>
<dbReference type="VEuPathDB" id="VectorBase:AQUA014113"/>
<protein>
    <submittedName>
        <fullName evidence="1">Uncharacterized protein</fullName>
    </submittedName>
</protein>
<dbReference type="EnsemblMetazoa" id="AQUA014113-RA">
    <property type="protein sequence ID" value="AQUA014113-PA"/>
    <property type="gene ID" value="AQUA014113"/>
</dbReference>
<sequence>MRILFARTMIFHCHYPEHGKTVDRTCWLQTIGRLEMMSKTASRAIPATHMINSCCVWPRSVTKKKTG</sequence>
<name>A0A182XQH3_ANOQN</name>
<dbReference type="AlphaFoldDB" id="A0A182XQH3"/>
<organism evidence="1 2">
    <name type="scientific">Anopheles quadriannulatus</name>
    <name type="common">Mosquito</name>
    <dbReference type="NCBI Taxonomy" id="34691"/>
    <lineage>
        <taxon>Eukaryota</taxon>
        <taxon>Metazoa</taxon>
        <taxon>Ecdysozoa</taxon>
        <taxon>Arthropoda</taxon>
        <taxon>Hexapoda</taxon>
        <taxon>Insecta</taxon>
        <taxon>Pterygota</taxon>
        <taxon>Neoptera</taxon>
        <taxon>Endopterygota</taxon>
        <taxon>Diptera</taxon>
        <taxon>Nematocera</taxon>
        <taxon>Culicoidea</taxon>
        <taxon>Culicidae</taxon>
        <taxon>Anophelinae</taxon>
        <taxon>Anopheles</taxon>
    </lineage>
</organism>
<keyword evidence="2" id="KW-1185">Reference proteome</keyword>
<reference evidence="1" key="1">
    <citation type="submission" date="2020-05" db="UniProtKB">
        <authorList>
            <consortium name="EnsemblMetazoa"/>
        </authorList>
    </citation>
    <scope>IDENTIFICATION</scope>
    <source>
        <strain evidence="1">SANGQUA</strain>
    </source>
</reference>
<evidence type="ECO:0000313" key="1">
    <source>
        <dbReference type="EnsemblMetazoa" id="AQUA014113-PA"/>
    </source>
</evidence>